<feature type="compositionally biased region" description="Basic residues" evidence="2">
    <location>
        <begin position="460"/>
        <end position="472"/>
    </location>
</feature>
<feature type="compositionally biased region" description="Polar residues" evidence="2">
    <location>
        <begin position="515"/>
        <end position="534"/>
    </location>
</feature>
<evidence type="ECO:0000259" key="4">
    <source>
        <dbReference type="PROSITE" id="PS50076"/>
    </source>
</evidence>
<feature type="coiled-coil region" evidence="1">
    <location>
        <begin position="291"/>
        <end position="325"/>
    </location>
</feature>
<keyword evidence="1" id="KW-0175">Coiled coil</keyword>
<dbReference type="InterPro" id="IPR036869">
    <property type="entry name" value="J_dom_sf"/>
</dbReference>
<gene>
    <name evidence="5" type="ORF">PSNMU_V1.4_AUG-EV-PASAV3_0122120</name>
</gene>
<sequence>MVTRFAVLVGILGIAGGCQGFAGPFAAHRSTAFGIAGASATLDPHRCGSPPRILPRAARAGARNTGRHGDRRGRSTRRSMASGDDAAFLSDDPFVVLGLDAPTADKKVIKRAYKKRALKYHPDVVTDVHSTPEEKKKASDRFAKINGAYEQLMGGSKGAGDSGSGSGTAGASGGYTPPHRRSNSGYSSSSSSSAYGDGGGASTDWRDYMPNYRKEDDAQYDTGGDSFGQIFSDMLTGAAGAAVSGGIGGLGGGIFSEFLDFLEGGAGMGTGGPGGSENDPQLEALLRTGTLEDVAEEMDDTEMVVRQLERKARDLDNEVFATDAEAKMAARFSERLEKEERASELKARQEVVGGYLARARKRLLALQTRYKDLIAYGGQNDGYAEAGGRRRSGASSPRGRPSASGSYGSAAGGGPSSGSGNGASSSSTSSSSSSSSTSSKSDDENAWMNEGFGSSSGRRGSGRRGSGRRRSSSTRGRASTSTEAPAPSPSPSPSPSYSASPRPAPGPERVGRTTAAPSSSITSNGGGTRSNYSSDVPPHRRTRGSSFASRQEEDRQRMREVKVDEEFEKLKKELGL</sequence>
<feature type="domain" description="J" evidence="4">
    <location>
        <begin position="92"/>
        <end position="157"/>
    </location>
</feature>
<feature type="chain" id="PRO_5019490505" description="J domain-containing protein" evidence="3">
    <location>
        <begin position="21"/>
        <end position="576"/>
    </location>
</feature>
<feature type="region of interest" description="Disordered" evidence="2">
    <location>
        <begin position="153"/>
        <end position="208"/>
    </location>
</feature>
<protein>
    <recommendedName>
        <fullName evidence="4">J domain-containing protein</fullName>
    </recommendedName>
</protein>
<dbReference type="Gene3D" id="1.10.287.110">
    <property type="entry name" value="DnaJ domain"/>
    <property type="match status" value="1"/>
</dbReference>
<feature type="region of interest" description="Disordered" evidence="2">
    <location>
        <begin position="59"/>
        <end position="84"/>
    </location>
</feature>
<dbReference type="PROSITE" id="PS51257">
    <property type="entry name" value="PROKAR_LIPOPROTEIN"/>
    <property type="match status" value="1"/>
</dbReference>
<feature type="compositionally biased region" description="Low complexity" evidence="2">
    <location>
        <begin position="183"/>
        <end position="195"/>
    </location>
</feature>
<dbReference type="Proteomes" id="UP000291116">
    <property type="component" value="Unassembled WGS sequence"/>
</dbReference>
<dbReference type="SUPFAM" id="SSF46565">
    <property type="entry name" value="Chaperone J-domain"/>
    <property type="match status" value="1"/>
</dbReference>
<organism evidence="5 6">
    <name type="scientific">Pseudo-nitzschia multistriata</name>
    <dbReference type="NCBI Taxonomy" id="183589"/>
    <lineage>
        <taxon>Eukaryota</taxon>
        <taxon>Sar</taxon>
        <taxon>Stramenopiles</taxon>
        <taxon>Ochrophyta</taxon>
        <taxon>Bacillariophyta</taxon>
        <taxon>Bacillariophyceae</taxon>
        <taxon>Bacillariophycidae</taxon>
        <taxon>Bacillariales</taxon>
        <taxon>Bacillariaceae</taxon>
        <taxon>Pseudo-nitzschia</taxon>
    </lineage>
</organism>
<feature type="compositionally biased region" description="Low complexity" evidence="2">
    <location>
        <begin position="422"/>
        <end position="439"/>
    </location>
</feature>
<dbReference type="OrthoDB" id="10250354at2759"/>
<dbReference type="InterPro" id="IPR050817">
    <property type="entry name" value="DjlA_DnaK_co-chaperone"/>
</dbReference>
<dbReference type="InterPro" id="IPR001623">
    <property type="entry name" value="DnaJ_domain"/>
</dbReference>
<feature type="region of interest" description="Disordered" evidence="2">
    <location>
        <begin position="378"/>
        <end position="562"/>
    </location>
</feature>
<accession>A0A448ZSP7</accession>
<dbReference type="PANTHER" id="PTHR24074">
    <property type="entry name" value="CO-CHAPERONE PROTEIN DJLA"/>
    <property type="match status" value="1"/>
</dbReference>
<proteinExistence type="predicted"/>
<dbReference type="EMBL" id="CAACVS010000683">
    <property type="protein sequence ID" value="VEU45062.1"/>
    <property type="molecule type" value="Genomic_DNA"/>
</dbReference>
<evidence type="ECO:0000313" key="5">
    <source>
        <dbReference type="EMBL" id="VEU45062.1"/>
    </source>
</evidence>
<feature type="signal peptide" evidence="3">
    <location>
        <begin position="1"/>
        <end position="20"/>
    </location>
</feature>
<evidence type="ECO:0000256" key="3">
    <source>
        <dbReference type="SAM" id="SignalP"/>
    </source>
</evidence>
<dbReference type="PROSITE" id="PS50076">
    <property type="entry name" value="DNAJ_2"/>
    <property type="match status" value="1"/>
</dbReference>
<reference evidence="5 6" key="1">
    <citation type="submission" date="2019-01" db="EMBL/GenBank/DDBJ databases">
        <authorList>
            <person name="Ferrante I. M."/>
        </authorList>
    </citation>
    <scope>NUCLEOTIDE SEQUENCE [LARGE SCALE GENOMIC DNA]</scope>
    <source>
        <strain evidence="5 6">B856</strain>
    </source>
</reference>
<evidence type="ECO:0000256" key="1">
    <source>
        <dbReference type="SAM" id="Coils"/>
    </source>
</evidence>
<feature type="compositionally biased region" description="Low complexity" evidence="2">
    <location>
        <begin position="473"/>
        <end position="485"/>
    </location>
</feature>
<dbReference type="SMART" id="SM00271">
    <property type="entry name" value="DnaJ"/>
    <property type="match status" value="1"/>
</dbReference>
<feature type="compositionally biased region" description="Basic and acidic residues" evidence="2">
    <location>
        <begin position="550"/>
        <end position="562"/>
    </location>
</feature>
<feature type="compositionally biased region" description="Gly residues" evidence="2">
    <location>
        <begin position="410"/>
        <end position="421"/>
    </location>
</feature>
<name>A0A448ZSP7_9STRA</name>
<keyword evidence="6" id="KW-1185">Reference proteome</keyword>
<feature type="compositionally biased region" description="Gly residues" evidence="2">
    <location>
        <begin position="155"/>
        <end position="173"/>
    </location>
</feature>
<keyword evidence="3" id="KW-0732">Signal</keyword>
<dbReference type="Pfam" id="PF00226">
    <property type="entry name" value="DnaJ"/>
    <property type="match status" value="1"/>
</dbReference>
<evidence type="ECO:0000256" key="2">
    <source>
        <dbReference type="SAM" id="MobiDB-lite"/>
    </source>
</evidence>
<evidence type="ECO:0000313" key="6">
    <source>
        <dbReference type="Proteomes" id="UP000291116"/>
    </source>
</evidence>
<dbReference type="CDD" id="cd06257">
    <property type="entry name" value="DnaJ"/>
    <property type="match status" value="1"/>
</dbReference>
<feature type="compositionally biased region" description="Low complexity" evidence="2">
    <location>
        <begin position="393"/>
        <end position="409"/>
    </location>
</feature>
<dbReference type="AlphaFoldDB" id="A0A448ZSP7"/>
<feature type="compositionally biased region" description="Basic residues" evidence="2">
    <location>
        <begin position="65"/>
        <end position="77"/>
    </location>
</feature>